<feature type="transmembrane region" description="Helical" evidence="7">
    <location>
        <begin position="47"/>
        <end position="80"/>
    </location>
</feature>
<dbReference type="InterPro" id="IPR001626">
    <property type="entry name" value="ABC_TroCD"/>
</dbReference>
<evidence type="ECO:0000313" key="8">
    <source>
        <dbReference type="EMBL" id="OGK44077.1"/>
    </source>
</evidence>
<comment type="similarity">
    <text evidence="2 6">Belongs to the ABC-3 integral membrane protein family.</text>
</comment>
<dbReference type="Gene3D" id="1.10.3470.10">
    <property type="entry name" value="ABC transporter involved in vitamin B12 uptake, BtuC"/>
    <property type="match status" value="1"/>
</dbReference>
<dbReference type="AlphaFoldDB" id="A0A1F7IL32"/>
<evidence type="ECO:0000256" key="7">
    <source>
        <dbReference type="SAM" id="Phobius"/>
    </source>
</evidence>
<comment type="subcellular location">
    <subcellularLocation>
        <location evidence="6">Cell membrane</location>
        <topology evidence="6">Multi-pass membrane protein</topology>
    </subcellularLocation>
    <subcellularLocation>
        <location evidence="1">Membrane</location>
        <topology evidence="1">Multi-pass membrane protein</topology>
    </subcellularLocation>
</comment>
<feature type="transmembrane region" description="Helical" evidence="7">
    <location>
        <begin position="248"/>
        <end position="268"/>
    </location>
</feature>
<reference evidence="8 9" key="1">
    <citation type="journal article" date="2016" name="Nat. Commun.">
        <title>Thousands of microbial genomes shed light on interconnected biogeochemical processes in an aquifer system.</title>
        <authorList>
            <person name="Anantharaman K."/>
            <person name="Brown C.T."/>
            <person name="Hug L.A."/>
            <person name="Sharon I."/>
            <person name="Castelle C.J."/>
            <person name="Probst A.J."/>
            <person name="Thomas B.C."/>
            <person name="Singh A."/>
            <person name="Wilkins M.J."/>
            <person name="Karaoz U."/>
            <person name="Brodie E.L."/>
            <person name="Williams K.H."/>
            <person name="Hubbard S.S."/>
            <person name="Banfield J.F."/>
        </authorList>
    </citation>
    <scope>NUCLEOTIDE SEQUENCE [LARGE SCALE GENOMIC DNA]</scope>
</reference>
<feature type="transmembrane region" description="Helical" evidence="7">
    <location>
        <begin position="92"/>
        <end position="114"/>
    </location>
</feature>
<dbReference type="EMBL" id="MGAK01000025">
    <property type="protein sequence ID" value="OGK44077.1"/>
    <property type="molecule type" value="Genomic_DNA"/>
</dbReference>
<feature type="transmembrane region" description="Helical" evidence="7">
    <location>
        <begin position="221"/>
        <end position="242"/>
    </location>
</feature>
<evidence type="ECO:0000256" key="6">
    <source>
        <dbReference type="RuleBase" id="RU003943"/>
    </source>
</evidence>
<sequence>MNIIEILQFDFVQRALITGIFVALLCSLLGVFLILRRMSLIGDGLSHVSFGAVALGLSLGLFPTFIALPIVILASLLINLLNQKTRYYGDALIGIISSSGIAFGIIFASISNGFNADILSYLFGNILTISTQEMLASVFLSGLVLAIIYFFYYHLFALTFNEDYAKIAGVKVTFYNQLIALLTGISVVVSIKVVGTMLFSALLIIPAMASLQISRSFKSTVILSAVIGVISVIIGIFTSVMLNIPTGGTIVIVNLLFFLIAFSARQFFKM</sequence>
<dbReference type="Pfam" id="PF00950">
    <property type="entry name" value="ABC-3"/>
    <property type="match status" value="1"/>
</dbReference>
<proteinExistence type="inferred from homology"/>
<gene>
    <name evidence="8" type="ORF">A2957_01280</name>
</gene>
<evidence type="ECO:0000256" key="1">
    <source>
        <dbReference type="ARBA" id="ARBA00004141"/>
    </source>
</evidence>
<evidence type="ECO:0000256" key="5">
    <source>
        <dbReference type="ARBA" id="ARBA00023136"/>
    </source>
</evidence>
<keyword evidence="3 6" id="KW-0812">Transmembrane</keyword>
<feature type="transmembrane region" description="Helical" evidence="7">
    <location>
        <begin position="135"/>
        <end position="158"/>
    </location>
</feature>
<dbReference type="STRING" id="1802060.A2957_01280"/>
<dbReference type="GO" id="GO:0010043">
    <property type="term" value="P:response to zinc ion"/>
    <property type="evidence" value="ECO:0007669"/>
    <property type="project" value="TreeGrafter"/>
</dbReference>
<organism evidence="8 9">
    <name type="scientific">Candidatus Roizmanbacteria bacterium RIFCSPLOWO2_01_FULL_38_11</name>
    <dbReference type="NCBI Taxonomy" id="1802060"/>
    <lineage>
        <taxon>Bacteria</taxon>
        <taxon>Candidatus Roizmaniibacteriota</taxon>
    </lineage>
</organism>
<feature type="transmembrane region" description="Helical" evidence="7">
    <location>
        <begin position="178"/>
        <end position="209"/>
    </location>
</feature>
<name>A0A1F7IL32_9BACT</name>
<dbReference type="GO" id="GO:0043190">
    <property type="term" value="C:ATP-binding cassette (ABC) transporter complex"/>
    <property type="evidence" value="ECO:0007669"/>
    <property type="project" value="InterPro"/>
</dbReference>
<accession>A0A1F7IL32</accession>
<dbReference type="Proteomes" id="UP000179072">
    <property type="component" value="Unassembled WGS sequence"/>
</dbReference>
<feature type="transmembrane region" description="Helical" evidence="7">
    <location>
        <begin position="15"/>
        <end position="35"/>
    </location>
</feature>
<dbReference type="GO" id="GO:0055085">
    <property type="term" value="P:transmembrane transport"/>
    <property type="evidence" value="ECO:0007669"/>
    <property type="project" value="InterPro"/>
</dbReference>
<dbReference type="SUPFAM" id="SSF81345">
    <property type="entry name" value="ABC transporter involved in vitamin B12 uptake, BtuC"/>
    <property type="match status" value="1"/>
</dbReference>
<evidence type="ECO:0000256" key="3">
    <source>
        <dbReference type="ARBA" id="ARBA00022692"/>
    </source>
</evidence>
<protein>
    <submittedName>
        <fullName evidence="8">ABC transporter</fullName>
    </submittedName>
</protein>
<evidence type="ECO:0000256" key="2">
    <source>
        <dbReference type="ARBA" id="ARBA00008034"/>
    </source>
</evidence>
<dbReference type="PANTHER" id="PTHR30477">
    <property type="entry name" value="ABC-TRANSPORTER METAL-BINDING PROTEIN"/>
    <property type="match status" value="1"/>
</dbReference>
<keyword evidence="5 7" id="KW-0472">Membrane</keyword>
<evidence type="ECO:0000313" key="9">
    <source>
        <dbReference type="Proteomes" id="UP000179072"/>
    </source>
</evidence>
<dbReference type="InterPro" id="IPR037294">
    <property type="entry name" value="ABC_BtuC-like"/>
</dbReference>
<dbReference type="PANTHER" id="PTHR30477:SF0">
    <property type="entry name" value="METAL TRANSPORT SYSTEM MEMBRANE PROTEIN TM_0125-RELATED"/>
    <property type="match status" value="1"/>
</dbReference>
<keyword evidence="4 7" id="KW-1133">Transmembrane helix</keyword>
<keyword evidence="6" id="KW-0813">Transport</keyword>
<evidence type="ECO:0000256" key="4">
    <source>
        <dbReference type="ARBA" id="ARBA00022989"/>
    </source>
</evidence>
<comment type="caution">
    <text evidence="8">The sequence shown here is derived from an EMBL/GenBank/DDBJ whole genome shotgun (WGS) entry which is preliminary data.</text>
</comment>